<evidence type="ECO:0000313" key="1">
    <source>
        <dbReference type="EMBL" id="KAF2469218.1"/>
    </source>
</evidence>
<name>A0ACB6QQE5_9PLEO</name>
<keyword evidence="2" id="KW-1185">Reference proteome</keyword>
<proteinExistence type="predicted"/>
<dbReference type="Proteomes" id="UP000799755">
    <property type="component" value="Unassembled WGS sequence"/>
</dbReference>
<comment type="caution">
    <text evidence="1">The sequence shown here is derived from an EMBL/GenBank/DDBJ whole genome shotgun (WGS) entry which is preliminary data.</text>
</comment>
<sequence length="259" mass="28903">MPNPTLVLNHLLPLNALGLGYLTLYPQDPAQDSYLPDPDSFSDSDVITQHLENFSHILDRTTISRFHAFLSSAIRSAYSNKNVSEIDIASALCVTRQLRNTEGIFRKICQLPSARRWLERAIRRRQHVYLVVGLKTLTDARISQGKSRAIEAEAEVKVPTTLAAAASGVVLPLGDLLDVSAGLSHQKQDNEKISFVAPGEQIFAVQYRKIEFARFSGRDIDKASLELGNTWKIYVEARGGEEEAEEVVHAKSAFREFRP</sequence>
<accession>A0ACB6QQE5</accession>
<dbReference type="EMBL" id="MU003513">
    <property type="protein sequence ID" value="KAF2469218.1"/>
    <property type="molecule type" value="Genomic_DNA"/>
</dbReference>
<organism evidence="1 2">
    <name type="scientific">Lindgomyces ingoldianus</name>
    <dbReference type="NCBI Taxonomy" id="673940"/>
    <lineage>
        <taxon>Eukaryota</taxon>
        <taxon>Fungi</taxon>
        <taxon>Dikarya</taxon>
        <taxon>Ascomycota</taxon>
        <taxon>Pezizomycotina</taxon>
        <taxon>Dothideomycetes</taxon>
        <taxon>Pleosporomycetidae</taxon>
        <taxon>Pleosporales</taxon>
        <taxon>Lindgomycetaceae</taxon>
        <taxon>Lindgomyces</taxon>
    </lineage>
</organism>
<protein>
    <submittedName>
        <fullName evidence="1">Uncharacterized protein</fullName>
    </submittedName>
</protein>
<evidence type="ECO:0000313" key="2">
    <source>
        <dbReference type="Proteomes" id="UP000799755"/>
    </source>
</evidence>
<reference evidence="1" key="1">
    <citation type="journal article" date="2020" name="Stud. Mycol.">
        <title>101 Dothideomycetes genomes: a test case for predicting lifestyles and emergence of pathogens.</title>
        <authorList>
            <person name="Haridas S."/>
            <person name="Albert R."/>
            <person name="Binder M."/>
            <person name="Bloem J."/>
            <person name="Labutti K."/>
            <person name="Salamov A."/>
            <person name="Andreopoulos B."/>
            <person name="Baker S."/>
            <person name="Barry K."/>
            <person name="Bills G."/>
            <person name="Bluhm B."/>
            <person name="Cannon C."/>
            <person name="Castanera R."/>
            <person name="Culley D."/>
            <person name="Daum C."/>
            <person name="Ezra D."/>
            <person name="Gonzalez J."/>
            <person name="Henrissat B."/>
            <person name="Kuo A."/>
            <person name="Liang C."/>
            <person name="Lipzen A."/>
            <person name="Lutzoni F."/>
            <person name="Magnuson J."/>
            <person name="Mondo S."/>
            <person name="Nolan M."/>
            <person name="Ohm R."/>
            <person name="Pangilinan J."/>
            <person name="Park H.-J."/>
            <person name="Ramirez L."/>
            <person name="Alfaro M."/>
            <person name="Sun H."/>
            <person name="Tritt A."/>
            <person name="Yoshinaga Y."/>
            <person name="Zwiers L.-H."/>
            <person name="Turgeon B."/>
            <person name="Goodwin S."/>
            <person name="Spatafora J."/>
            <person name="Crous P."/>
            <person name="Grigoriev I."/>
        </authorList>
    </citation>
    <scope>NUCLEOTIDE SEQUENCE</scope>
    <source>
        <strain evidence="1">ATCC 200398</strain>
    </source>
</reference>
<gene>
    <name evidence="1" type="ORF">BDR25DRAFT_394543</name>
</gene>